<gene>
    <name evidence="1" type="ORF">ONZ51_g12559</name>
</gene>
<dbReference type="Proteomes" id="UP001215151">
    <property type="component" value="Unassembled WGS sequence"/>
</dbReference>
<evidence type="ECO:0000313" key="2">
    <source>
        <dbReference type="Proteomes" id="UP001215151"/>
    </source>
</evidence>
<accession>A0AAD7X3I1</accession>
<sequence>MPIVAPNVPVITTATTTAAPTATAAAAAASDAATNFEFADLTHKVSLNGGNINTLIQLLCSIVNGEDKFSFHNHSNVQRHWQAASHKVTVVIP</sequence>
<organism evidence="1 2">
    <name type="scientific">Trametes cubensis</name>
    <dbReference type="NCBI Taxonomy" id="1111947"/>
    <lineage>
        <taxon>Eukaryota</taxon>
        <taxon>Fungi</taxon>
        <taxon>Dikarya</taxon>
        <taxon>Basidiomycota</taxon>
        <taxon>Agaricomycotina</taxon>
        <taxon>Agaricomycetes</taxon>
        <taxon>Polyporales</taxon>
        <taxon>Polyporaceae</taxon>
        <taxon>Trametes</taxon>
    </lineage>
</organism>
<reference evidence="1" key="1">
    <citation type="submission" date="2022-11" db="EMBL/GenBank/DDBJ databases">
        <title>Genome Sequence of Cubamyces cubensis.</title>
        <authorList>
            <person name="Buettner E."/>
        </authorList>
    </citation>
    <scope>NUCLEOTIDE SEQUENCE</scope>
    <source>
        <strain evidence="1">MPL-01</strain>
    </source>
</reference>
<dbReference type="AlphaFoldDB" id="A0AAD7X3I1"/>
<comment type="caution">
    <text evidence="1">The sequence shown here is derived from an EMBL/GenBank/DDBJ whole genome shotgun (WGS) entry which is preliminary data.</text>
</comment>
<dbReference type="EMBL" id="JAPEVG010000803">
    <property type="protein sequence ID" value="KAJ8455230.1"/>
    <property type="molecule type" value="Genomic_DNA"/>
</dbReference>
<keyword evidence="2" id="KW-1185">Reference proteome</keyword>
<protein>
    <submittedName>
        <fullName evidence="1">Uncharacterized protein</fullName>
    </submittedName>
</protein>
<proteinExistence type="predicted"/>
<name>A0AAD7X3I1_9APHY</name>
<evidence type="ECO:0000313" key="1">
    <source>
        <dbReference type="EMBL" id="KAJ8455230.1"/>
    </source>
</evidence>